<dbReference type="Proteomes" id="UP001266995">
    <property type="component" value="Unassembled WGS sequence"/>
</dbReference>
<dbReference type="Pfam" id="PF04932">
    <property type="entry name" value="Wzy_C"/>
    <property type="match status" value="1"/>
</dbReference>
<feature type="transmembrane region" description="Helical" evidence="5">
    <location>
        <begin position="116"/>
        <end position="135"/>
    </location>
</feature>
<evidence type="ECO:0000259" key="6">
    <source>
        <dbReference type="Pfam" id="PF04932"/>
    </source>
</evidence>
<feature type="transmembrane region" description="Helical" evidence="5">
    <location>
        <begin position="12"/>
        <end position="29"/>
    </location>
</feature>
<keyword evidence="7" id="KW-0436">Ligase</keyword>
<protein>
    <submittedName>
        <fullName evidence="7">O-antigen ligase family protein</fullName>
    </submittedName>
</protein>
<comment type="subcellular location">
    <subcellularLocation>
        <location evidence="1">Membrane</location>
        <topology evidence="1">Multi-pass membrane protein</topology>
    </subcellularLocation>
</comment>
<keyword evidence="3 5" id="KW-1133">Transmembrane helix</keyword>
<keyword evidence="2 5" id="KW-0812">Transmembrane</keyword>
<evidence type="ECO:0000313" key="8">
    <source>
        <dbReference type="Proteomes" id="UP001266995"/>
    </source>
</evidence>
<accession>A0AAW8VLU5</accession>
<evidence type="ECO:0000256" key="4">
    <source>
        <dbReference type="ARBA" id="ARBA00023136"/>
    </source>
</evidence>
<feature type="transmembrane region" description="Helical" evidence="5">
    <location>
        <begin position="365"/>
        <end position="387"/>
    </location>
</feature>
<feature type="transmembrane region" description="Helical" evidence="5">
    <location>
        <begin position="340"/>
        <end position="359"/>
    </location>
</feature>
<feature type="transmembrane region" description="Helical" evidence="5">
    <location>
        <begin position="225"/>
        <end position="244"/>
    </location>
</feature>
<dbReference type="GO" id="GO:0016874">
    <property type="term" value="F:ligase activity"/>
    <property type="evidence" value="ECO:0007669"/>
    <property type="project" value="UniProtKB-KW"/>
</dbReference>
<evidence type="ECO:0000256" key="1">
    <source>
        <dbReference type="ARBA" id="ARBA00004141"/>
    </source>
</evidence>
<feature type="transmembrane region" description="Helical" evidence="5">
    <location>
        <begin position="90"/>
        <end position="109"/>
    </location>
</feature>
<keyword evidence="4 5" id="KW-0472">Membrane</keyword>
<evidence type="ECO:0000313" key="7">
    <source>
        <dbReference type="EMBL" id="MDT4513061.1"/>
    </source>
</evidence>
<feature type="transmembrane region" description="Helical" evidence="5">
    <location>
        <begin position="201"/>
        <end position="218"/>
    </location>
</feature>
<dbReference type="AlphaFoldDB" id="A0AAW8VLU5"/>
<reference evidence="7" key="1">
    <citation type="submission" date="2023-08" db="EMBL/GenBank/DDBJ databases">
        <title>Reintroducing virulent viruses to syntetic microbiomes.</title>
        <authorList>
            <person name="Wilde J."/>
            <person name="Boyes R."/>
            <person name="Robinson A.V."/>
            <person name="Daisley B.A."/>
            <person name="Allen-Vercoe E."/>
        </authorList>
    </citation>
    <scope>NUCLEOTIDE SEQUENCE</scope>
    <source>
        <strain evidence="7">225I_12FAA</strain>
    </source>
</reference>
<feature type="transmembrane region" description="Helical" evidence="5">
    <location>
        <begin position="147"/>
        <end position="169"/>
    </location>
</feature>
<dbReference type="RefSeq" id="WP_118437559.1">
    <property type="nucleotide sequence ID" value="NZ_JADMQL010000017.1"/>
</dbReference>
<evidence type="ECO:0000256" key="3">
    <source>
        <dbReference type="ARBA" id="ARBA00022989"/>
    </source>
</evidence>
<feature type="transmembrane region" description="Helical" evidence="5">
    <location>
        <begin position="305"/>
        <end position="328"/>
    </location>
</feature>
<feature type="domain" description="O-antigen ligase-related" evidence="6">
    <location>
        <begin position="187"/>
        <end position="320"/>
    </location>
</feature>
<gene>
    <name evidence="7" type="ORF">RO785_18995</name>
</gene>
<dbReference type="EMBL" id="JAVSNH010000001">
    <property type="protein sequence ID" value="MDT4513061.1"/>
    <property type="molecule type" value="Genomic_DNA"/>
</dbReference>
<evidence type="ECO:0000256" key="2">
    <source>
        <dbReference type="ARBA" id="ARBA00022692"/>
    </source>
</evidence>
<sequence>MLTLIKDNVESFLVALVMSMNILRFMLNIYDTNLLLYAIYVITAIVLLFKYNIGNVLRFSVKIRNIYYLNVAILFFAFVTLPLTFSMDTISTLVKFIVSTVIAGLCISIPIKKIKIVLYLIVFINLAYSVLLLLYPDRSDAYMQGDANYLNVTLTIGCALTICLAYFLYTYIIKNSLFGMAVSLSLSVFYFLILMRFAARGVLLFPPVIVLFLTTLFFKYHKLKTTIFIIILAIGLLFVFNYFMQNASDYVTGRFLRMFEDTEDESRVYVWKKSIGMIFDQYWFVLGGGINAFRENFDFYPHNIFIQYFGELGFLGIFSLIYCVVYVVKEIKSLVLYISRHQESITFICCFAGLLYYFLTFNKSFSIYDACPLQIMFVLTISTVYQLKNNEN</sequence>
<name>A0AAW8VLU5_9BACE</name>
<comment type="caution">
    <text evidence="7">The sequence shown here is derived from an EMBL/GenBank/DDBJ whole genome shotgun (WGS) entry which is preliminary data.</text>
</comment>
<organism evidence="7 8">
    <name type="scientific">Bacteroides cellulosilyticus</name>
    <dbReference type="NCBI Taxonomy" id="246787"/>
    <lineage>
        <taxon>Bacteria</taxon>
        <taxon>Pseudomonadati</taxon>
        <taxon>Bacteroidota</taxon>
        <taxon>Bacteroidia</taxon>
        <taxon>Bacteroidales</taxon>
        <taxon>Bacteroidaceae</taxon>
        <taxon>Bacteroides</taxon>
    </lineage>
</organism>
<feature type="transmembrane region" description="Helical" evidence="5">
    <location>
        <begin position="176"/>
        <end position="195"/>
    </location>
</feature>
<proteinExistence type="predicted"/>
<feature type="transmembrane region" description="Helical" evidence="5">
    <location>
        <begin position="65"/>
        <end position="84"/>
    </location>
</feature>
<feature type="transmembrane region" description="Helical" evidence="5">
    <location>
        <begin position="35"/>
        <end position="53"/>
    </location>
</feature>
<evidence type="ECO:0000256" key="5">
    <source>
        <dbReference type="SAM" id="Phobius"/>
    </source>
</evidence>
<dbReference type="GO" id="GO:0016020">
    <property type="term" value="C:membrane"/>
    <property type="evidence" value="ECO:0007669"/>
    <property type="project" value="UniProtKB-SubCell"/>
</dbReference>
<dbReference type="InterPro" id="IPR007016">
    <property type="entry name" value="O-antigen_ligase-rel_domated"/>
</dbReference>